<evidence type="ECO:0000256" key="6">
    <source>
        <dbReference type="ARBA" id="ARBA00039335"/>
    </source>
</evidence>
<dbReference type="GO" id="GO:0003735">
    <property type="term" value="F:structural constituent of ribosome"/>
    <property type="evidence" value="ECO:0000318"/>
    <property type="project" value="GO_Central"/>
</dbReference>
<name>A9US11_MONBE</name>
<evidence type="ECO:0000259" key="10">
    <source>
        <dbReference type="PROSITE" id="PS50881"/>
    </source>
</evidence>
<comment type="subcellular location">
    <subcellularLocation>
        <location evidence="1">Mitochondrion</location>
    </subcellularLocation>
</comment>
<evidence type="ECO:0000256" key="2">
    <source>
        <dbReference type="ARBA" id="ARBA00008945"/>
    </source>
</evidence>
<dbReference type="InterPro" id="IPR020568">
    <property type="entry name" value="Ribosomal_Su5_D2-typ_SF"/>
</dbReference>
<dbReference type="Pfam" id="PF03719">
    <property type="entry name" value="Ribosomal_S5_C"/>
    <property type="match status" value="1"/>
</dbReference>
<evidence type="ECO:0000256" key="8">
    <source>
        <dbReference type="PROSITE-ProRule" id="PRU00268"/>
    </source>
</evidence>
<feature type="non-terminal residue" evidence="11">
    <location>
        <position position="1"/>
    </location>
</feature>
<dbReference type="InterPro" id="IPR018192">
    <property type="entry name" value="Ribosomal_uS5_N_CS"/>
</dbReference>
<dbReference type="PROSITE" id="PS50881">
    <property type="entry name" value="S5_DSRBD"/>
    <property type="match status" value="1"/>
</dbReference>
<dbReference type="EMBL" id="CH991544">
    <property type="protein sequence ID" value="EDQ92021.1"/>
    <property type="molecule type" value="Genomic_DNA"/>
</dbReference>
<dbReference type="InterPro" id="IPR005324">
    <property type="entry name" value="Ribosomal_uS5_C"/>
</dbReference>
<evidence type="ECO:0000313" key="12">
    <source>
        <dbReference type="Proteomes" id="UP000001357"/>
    </source>
</evidence>
<dbReference type="Pfam" id="PF00333">
    <property type="entry name" value="Ribosomal_S5"/>
    <property type="match status" value="1"/>
</dbReference>
<evidence type="ECO:0000256" key="1">
    <source>
        <dbReference type="ARBA" id="ARBA00004173"/>
    </source>
</evidence>
<comment type="similarity">
    <text evidence="2 9">Belongs to the universal ribosomal protein uS5 family.</text>
</comment>
<dbReference type="PANTHER" id="PTHR48277">
    <property type="entry name" value="MITOCHONDRIAL RIBOSOMAL PROTEIN S5"/>
    <property type="match status" value="1"/>
</dbReference>
<feature type="non-terminal residue" evidence="11">
    <location>
        <position position="144"/>
    </location>
</feature>
<evidence type="ECO:0000313" key="11">
    <source>
        <dbReference type="EMBL" id="EDQ92021.1"/>
    </source>
</evidence>
<keyword evidence="5 8" id="KW-0687">Ribonucleoprotein</keyword>
<dbReference type="GO" id="GO:0005743">
    <property type="term" value="C:mitochondrial inner membrane"/>
    <property type="evidence" value="ECO:0007669"/>
    <property type="project" value="UniProtKB-ARBA"/>
</dbReference>
<dbReference type="eggNOG" id="KOG2646">
    <property type="taxonomic scope" value="Eukaryota"/>
</dbReference>
<dbReference type="AlphaFoldDB" id="A9US11"/>
<dbReference type="STRING" id="81824.A9US11"/>
<dbReference type="SUPFAM" id="SSF54768">
    <property type="entry name" value="dsRNA-binding domain-like"/>
    <property type="match status" value="1"/>
</dbReference>
<sequence length="144" mass="15612">LQTKRVINMTRGGRQSSMWALVIVGNKKGVAGFAIAKAEDVGDAVRKATAKAIRKAVFIDRFDERTIHHTIHHKFLRTKIFLRPKRPGGGLIAHRSVMGIAELAGIRDLGADIIGSNNPLNVVRATFGALARQIPATELAEARG</sequence>
<feature type="domain" description="S5 DRBM" evidence="10">
    <location>
        <begin position="1"/>
        <end position="59"/>
    </location>
</feature>
<evidence type="ECO:0000256" key="3">
    <source>
        <dbReference type="ARBA" id="ARBA00022980"/>
    </source>
</evidence>
<gene>
    <name evidence="11" type="ORF">MONBRDRAFT_3220</name>
</gene>
<dbReference type="PANTHER" id="PTHR48277:SF1">
    <property type="entry name" value="MITOCHONDRIAL RIBOSOMAL PROTEIN S5"/>
    <property type="match status" value="1"/>
</dbReference>
<keyword evidence="4" id="KW-0496">Mitochondrion</keyword>
<evidence type="ECO:0000256" key="4">
    <source>
        <dbReference type="ARBA" id="ARBA00023128"/>
    </source>
</evidence>
<proteinExistence type="inferred from homology"/>
<protein>
    <recommendedName>
        <fullName evidence="6">Small ribosomal subunit protein uS5m</fullName>
    </recommendedName>
    <alternativeName>
        <fullName evidence="7">28S ribosomal protein S5, mitochondrial</fullName>
    </alternativeName>
</protein>
<dbReference type="RefSeq" id="XP_001743307.1">
    <property type="nucleotide sequence ID" value="XM_001743255.1"/>
</dbReference>
<dbReference type="Gene3D" id="3.30.160.20">
    <property type="match status" value="1"/>
</dbReference>
<dbReference type="Gene3D" id="3.30.230.10">
    <property type="match status" value="1"/>
</dbReference>
<organism evidence="11 12">
    <name type="scientific">Monosiga brevicollis</name>
    <name type="common">Choanoflagellate</name>
    <dbReference type="NCBI Taxonomy" id="81824"/>
    <lineage>
        <taxon>Eukaryota</taxon>
        <taxon>Choanoflagellata</taxon>
        <taxon>Craspedida</taxon>
        <taxon>Salpingoecidae</taxon>
        <taxon>Monosiga</taxon>
    </lineage>
</organism>
<dbReference type="FunFam" id="3.30.160.20:FF:000022">
    <property type="entry name" value="28S ribosomal protein S5, mitochondrial"/>
    <property type="match status" value="1"/>
</dbReference>
<dbReference type="GO" id="GO:0005763">
    <property type="term" value="C:mitochondrial small ribosomal subunit"/>
    <property type="evidence" value="ECO:0000318"/>
    <property type="project" value="GO_Central"/>
</dbReference>
<dbReference type="InParanoid" id="A9US11"/>
<dbReference type="FunFam" id="3.30.230.10:FF:000002">
    <property type="entry name" value="30S ribosomal protein S5"/>
    <property type="match status" value="1"/>
</dbReference>
<keyword evidence="12" id="KW-1185">Reference proteome</keyword>
<dbReference type="KEGG" id="mbr:MONBRDRAFT_3220"/>
<dbReference type="InterPro" id="IPR000851">
    <property type="entry name" value="Ribosomal_uS5"/>
</dbReference>
<evidence type="ECO:0000256" key="7">
    <source>
        <dbReference type="ARBA" id="ARBA00041606"/>
    </source>
</evidence>
<dbReference type="OMA" id="RTIHHTI"/>
<dbReference type="Proteomes" id="UP000001357">
    <property type="component" value="Unassembled WGS sequence"/>
</dbReference>
<accession>A9US11</accession>
<evidence type="ECO:0000256" key="5">
    <source>
        <dbReference type="ARBA" id="ARBA00023274"/>
    </source>
</evidence>
<reference evidence="11 12" key="1">
    <citation type="journal article" date="2008" name="Nature">
        <title>The genome of the choanoflagellate Monosiga brevicollis and the origin of metazoans.</title>
        <authorList>
            <consortium name="JGI Sequencing"/>
            <person name="King N."/>
            <person name="Westbrook M.J."/>
            <person name="Young S.L."/>
            <person name="Kuo A."/>
            <person name="Abedin M."/>
            <person name="Chapman J."/>
            <person name="Fairclough S."/>
            <person name="Hellsten U."/>
            <person name="Isogai Y."/>
            <person name="Letunic I."/>
            <person name="Marr M."/>
            <person name="Pincus D."/>
            <person name="Putnam N."/>
            <person name="Rokas A."/>
            <person name="Wright K.J."/>
            <person name="Zuzow R."/>
            <person name="Dirks W."/>
            <person name="Good M."/>
            <person name="Goodstein D."/>
            <person name="Lemons D."/>
            <person name="Li W."/>
            <person name="Lyons J.B."/>
            <person name="Morris A."/>
            <person name="Nichols S."/>
            <person name="Richter D.J."/>
            <person name="Salamov A."/>
            <person name="Bork P."/>
            <person name="Lim W.A."/>
            <person name="Manning G."/>
            <person name="Miller W.T."/>
            <person name="McGinnis W."/>
            <person name="Shapiro H."/>
            <person name="Tjian R."/>
            <person name="Grigoriev I.V."/>
            <person name="Rokhsar D."/>
        </authorList>
    </citation>
    <scope>NUCLEOTIDE SEQUENCE [LARGE SCALE GENOMIC DNA]</scope>
    <source>
        <strain evidence="12">MX1 / ATCC 50154</strain>
    </source>
</reference>
<dbReference type="PROSITE" id="PS00585">
    <property type="entry name" value="RIBOSOMAL_S5"/>
    <property type="match status" value="1"/>
</dbReference>
<dbReference type="GO" id="GO:0003723">
    <property type="term" value="F:RNA binding"/>
    <property type="evidence" value="ECO:0007669"/>
    <property type="project" value="InterPro"/>
</dbReference>
<dbReference type="GeneID" id="5888581"/>
<dbReference type="SUPFAM" id="SSF54211">
    <property type="entry name" value="Ribosomal protein S5 domain 2-like"/>
    <property type="match status" value="1"/>
</dbReference>
<keyword evidence="3 8" id="KW-0689">Ribosomal protein</keyword>
<dbReference type="InterPro" id="IPR014721">
    <property type="entry name" value="Ribsml_uS5_D2-typ_fold_subgr"/>
</dbReference>
<dbReference type="InterPro" id="IPR013810">
    <property type="entry name" value="Ribosomal_uS5_N"/>
</dbReference>
<dbReference type="GO" id="GO:0006412">
    <property type="term" value="P:translation"/>
    <property type="evidence" value="ECO:0000318"/>
    <property type="project" value="GO_Central"/>
</dbReference>
<evidence type="ECO:0000256" key="9">
    <source>
        <dbReference type="RuleBase" id="RU003823"/>
    </source>
</evidence>